<keyword evidence="10" id="KW-1185">Reference proteome</keyword>
<evidence type="ECO:0000256" key="6">
    <source>
        <dbReference type="PROSITE-ProRule" id="PRU00782"/>
    </source>
</evidence>
<dbReference type="PROSITE" id="PS51456">
    <property type="entry name" value="MYOSIN_MOTOR"/>
    <property type="match status" value="1"/>
</dbReference>
<dbReference type="PRINTS" id="PR00193">
    <property type="entry name" value="MYOSINHEAVY"/>
</dbReference>
<dbReference type="SUPFAM" id="SSF52540">
    <property type="entry name" value="P-loop containing nucleoside triphosphate hydrolases"/>
    <property type="match status" value="1"/>
</dbReference>
<dbReference type="EMBL" id="CAXAMN010021729">
    <property type="protein sequence ID" value="CAK9062820.1"/>
    <property type="molecule type" value="Genomic_DNA"/>
</dbReference>
<feature type="compositionally biased region" description="Low complexity" evidence="7">
    <location>
        <begin position="372"/>
        <end position="381"/>
    </location>
</feature>
<dbReference type="PANTHER" id="PTHR13140:SF706">
    <property type="entry name" value="DILUTE CLASS UNCONVENTIONAL MYOSIN, ISOFORM C"/>
    <property type="match status" value="1"/>
</dbReference>
<evidence type="ECO:0000256" key="1">
    <source>
        <dbReference type="ARBA" id="ARBA00022741"/>
    </source>
</evidence>
<dbReference type="CDD" id="cd00124">
    <property type="entry name" value="MYSc"/>
    <property type="match status" value="1"/>
</dbReference>
<dbReference type="InterPro" id="IPR036961">
    <property type="entry name" value="Kinesin_motor_dom_sf"/>
</dbReference>
<gene>
    <name evidence="9" type="ORF">CCMP2556_LOCUS30889</name>
</gene>
<feature type="region of interest" description="Disordered" evidence="7">
    <location>
        <begin position="358"/>
        <end position="381"/>
    </location>
</feature>
<dbReference type="Gene3D" id="1.20.58.530">
    <property type="match status" value="1"/>
</dbReference>
<name>A0ABP0NGB9_9DINO</name>
<dbReference type="SMART" id="SM00242">
    <property type="entry name" value="MYSc"/>
    <property type="match status" value="1"/>
</dbReference>
<organism evidence="9 10">
    <name type="scientific">Durusdinium trenchii</name>
    <dbReference type="NCBI Taxonomy" id="1381693"/>
    <lineage>
        <taxon>Eukaryota</taxon>
        <taxon>Sar</taxon>
        <taxon>Alveolata</taxon>
        <taxon>Dinophyceae</taxon>
        <taxon>Suessiales</taxon>
        <taxon>Symbiodiniaceae</taxon>
        <taxon>Durusdinium</taxon>
    </lineage>
</organism>
<keyword evidence="4 6" id="KW-0505">Motor protein</keyword>
<evidence type="ECO:0000256" key="3">
    <source>
        <dbReference type="ARBA" id="ARBA00023123"/>
    </source>
</evidence>
<feature type="domain" description="Myosin motor" evidence="8">
    <location>
        <begin position="76"/>
        <end position="815"/>
    </location>
</feature>
<feature type="region of interest" description="Actin-binding" evidence="6">
    <location>
        <begin position="695"/>
        <end position="717"/>
    </location>
</feature>
<keyword evidence="1 6" id="KW-0547">Nucleotide-binding</keyword>
<feature type="binding site" evidence="6">
    <location>
        <begin position="170"/>
        <end position="177"/>
    </location>
    <ligand>
        <name>ATP</name>
        <dbReference type="ChEBI" id="CHEBI:30616"/>
    </ligand>
</feature>
<dbReference type="Pfam" id="PF00063">
    <property type="entry name" value="Myosin_head"/>
    <property type="match status" value="2"/>
</dbReference>
<comment type="similarity">
    <text evidence="6">Belongs to the TRAFAC class myosin-kinesin ATPase superfamily. Myosin family.</text>
</comment>
<dbReference type="Gene3D" id="1.20.120.720">
    <property type="entry name" value="Myosin VI head, motor domain, U50 subdomain"/>
    <property type="match status" value="1"/>
</dbReference>
<reference evidence="9 10" key="1">
    <citation type="submission" date="2024-02" db="EMBL/GenBank/DDBJ databases">
        <authorList>
            <person name="Chen Y."/>
            <person name="Shah S."/>
            <person name="Dougan E. K."/>
            <person name="Thang M."/>
            <person name="Chan C."/>
        </authorList>
    </citation>
    <scope>NUCLEOTIDE SEQUENCE [LARGE SCALE GENOMIC DNA]</scope>
</reference>
<dbReference type="Gene3D" id="1.20.5.4820">
    <property type="match status" value="1"/>
</dbReference>
<keyword evidence="2 6" id="KW-0067">ATP-binding</keyword>
<dbReference type="Gene3D" id="3.40.850.10">
    <property type="entry name" value="Kinesin motor domain"/>
    <property type="match status" value="1"/>
</dbReference>
<evidence type="ECO:0000313" key="10">
    <source>
        <dbReference type="Proteomes" id="UP001642484"/>
    </source>
</evidence>
<dbReference type="Proteomes" id="UP001642484">
    <property type="component" value="Unassembled WGS sequence"/>
</dbReference>
<comment type="caution">
    <text evidence="9">The sequence shown here is derived from an EMBL/GenBank/DDBJ whole genome shotgun (WGS) entry which is preliminary data.</text>
</comment>
<dbReference type="PANTHER" id="PTHR13140">
    <property type="entry name" value="MYOSIN"/>
    <property type="match status" value="1"/>
</dbReference>
<evidence type="ECO:0000256" key="7">
    <source>
        <dbReference type="SAM" id="MobiDB-lite"/>
    </source>
</evidence>
<protein>
    <recommendedName>
        <fullName evidence="8">Myosin motor domain-containing protein</fullName>
    </recommendedName>
</protein>
<dbReference type="InterPro" id="IPR001609">
    <property type="entry name" value="Myosin_head_motor_dom-like"/>
</dbReference>
<evidence type="ECO:0000256" key="4">
    <source>
        <dbReference type="ARBA" id="ARBA00023175"/>
    </source>
</evidence>
<evidence type="ECO:0000256" key="5">
    <source>
        <dbReference type="ARBA" id="ARBA00023203"/>
    </source>
</evidence>
<dbReference type="InterPro" id="IPR027417">
    <property type="entry name" value="P-loop_NTPase"/>
</dbReference>
<evidence type="ECO:0000259" key="8">
    <source>
        <dbReference type="PROSITE" id="PS51456"/>
    </source>
</evidence>
<evidence type="ECO:0000313" key="9">
    <source>
        <dbReference type="EMBL" id="CAK9062820.1"/>
    </source>
</evidence>
<evidence type="ECO:0000256" key="2">
    <source>
        <dbReference type="ARBA" id="ARBA00022840"/>
    </source>
</evidence>
<keyword evidence="3 6" id="KW-0518">Myosin</keyword>
<dbReference type="Gene3D" id="1.10.10.820">
    <property type="match status" value="1"/>
</dbReference>
<sequence>MDGRHSAGSQGSPRDSHFAPNDWVWSPDASCGYRRSRVVSVDDGRDSLYVDDTRGGAAHEVRKSELRPFYDVGETRTFQDNTEMVHLDDANILDNLRKRYAKDEIYTYTANVLLAVNPYKPLPHLYTKEAMDKYWGKNPGTLPPHPYAISDVAYRQMQRDKRNQALVISGESGAGKTETAKFTMKYLTTKSRTDVAQGSRIQEKIVMANPILESFGNATTVMNLNSSRFGKYNEMMFNPVGSLVGAGIKTFLLESSRVVGQQKGEKNYHVFYELLSGMDEDALSELCLERDRSYKLIHSNGPQPAEESADARRLAKQFQELKEALSLFLDEEPQNNIWQVLGALIHLGEVDFVELEAEEEKDTFLQPPEPSPSHCASPSASSAAASDLTSISRSLPTTQSAHVEIHPDTEDSLEMACGLLGLGAKAVRKILKFKEMRVNRQGRISEIRCPRTLAQARQTLHCIIKILYKRLFDKIVASINHVSNAGAKYQENNYHNIGTLDIYGFERLESNSFEQLCINLANERLQQFFVEEVLEAEQRMYAEERLNVQMMELPDSAPVVSGIHSVLKLLDEHSLRAVKNLVREGGAKDSKFCEQVYRELIDTKGQRAIMALKLKASRTDRGPSLHDGFQIAHYAGAVSYSTKGWIDKNNDSLVPEIEQVLNDAEIPLIQEMADLSRAASGERLCSVSSMYLSNLTDLLATLKKCSVHYIRCFNPNQERKAGVFNAKYVLDQVIQCGTVELVNIMHHGYPHRCILKDLRGRFQKLLPPEFAHYSDRDFMHAVMLAWEIDDHQWTLGTSRLFLKAGQLRALEELRDIGGQASQGVIKKIRRQFAMKKARAYAHAIEFVKYLQMVTLEGKRERTYAGLRRAIRFMVRINRWKNRALKRVAPTAEVIFTRKLGVPFETMTLSLSASLLPEMFVTMGAQDMPLIHSRSKVPKDMTSAEYDMQWQAEAKESILYFNEGVLKCAKLIGGAFAKGARGSSGAIGDVRLVDCCKTGRAFPVSSSPELDKITCICQNPENSQVFAHCERSNTILVWHWRGTSSNVDEPAVAVSHNFKLPSLWQVFRMCFLPKPASKQGEHVIAFLGRMHDSNWLAVSVYTVWRGPKGTCVKLNLIKQVYPDLFDEALQMEGAVISHFELSHSGRTLILAGDRLLRLYSVSFTSSGVELEDLDPAQDCEAHILNRDPHGTVTAVCPLPMEPGSREGFVDWIWLGVSSGDMFGILLEENSSGAISVATSSGRFRRNTHSHGVPIQAIVAVHEPSEGDSRSLHHDLTRRKAHINPNTVMSISADGKLLQSERRSHQWEPATEWNVPLSLDALRHGFAARSSALVPQVLLLADEGRQMLVAYDQRQPINSGVVSCSLV</sequence>
<keyword evidence="5 6" id="KW-0009">Actin-binding</keyword>
<proteinExistence type="inferred from homology"/>
<accession>A0ABP0NGB9</accession>